<proteinExistence type="predicted"/>
<protein>
    <submittedName>
        <fullName evidence="1">Uncharacterized protein</fullName>
    </submittedName>
</protein>
<reference evidence="1" key="1">
    <citation type="journal article" date="2021" name="Proc. Natl. Acad. Sci. U.S.A.">
        <title>A Catalog of Tens of Thousands of Viruses from Human Metagenomes Reveals Hidden Associations with Chronic Diseases.</title>
        <authorList>
            <person name="Tisza M.J."/>
            <person name="Buck C.B."/>
        </authorList>
    </citation>
    <scope>NUCLEOTIDE SEQUENCE</scope>
    <source>
        <strain evidence="1">CtkmZ20</strain>
    </source>
</reference>
<accession>A0A8S5NSX4</accession>
<sequence>MLRAFLLGIFAIGSRPEIIKSALPVLSYTYTNAIMRYMSNMSKNNSFMSVQ</sequence>
<organism evidence="1">
    <name type="scientific">Myoviridae sp. ctkmZ20</name>
    <dbReference type="NCBI Taxonomy" id="2825166"/>
    <lineage>
        <taxon>Viruses</taxon>
        <taxon>Duplodnaviria</taxon>
        <taxon>Heunggongvirae</taxon>
        <taxon>Uroviricota</taxon>
        <taxon>Caudoviricetes</taxon>
    </lineage>
</organism>
<name>A0A8S5NSX4_9CAUD</name>
<dbReference type="EMBL" id="BK015248">
    <property type="protein sequence ID" value="DAD97785.1"/>
    <property type="molecule type" value="Genomic_DNA"/>
</dbReference>
<evidence type="ECO:0000313" key="1">
    <source>
        <dbReference type="EMBL" id="DAD97785.1"/>
    </source>
</evidence>